<organism evidence="1 2">
    <name type="scientific">Elysia marginata</name>
    <dbReference type="NCBI Taxonomy" id="1093978"/>
    <lineage>
        <taxon>Eukaryota</taxon>
        <taxon>Metazoa</taxon>
        <taxon>Spiralia</taxon>
        <taxon>Lophotrochozoa</taxon>
        <taxon>Mollusca</taxon>
        <taxon>Gastropoda</taxon>
        <taxon>Heterobranchia</taxon>
        <taxon>Euthyneura</taxon>
        <taxon>Panpulmonata</taxon>
        <taxon>Sacoglossa</taxon>
        <taxon>Placobranchoidea</taxon>
        <taxon>Plakobranchidae</taxon>
        <taxon>Elysia</taxon>
    </lineage>
</organism>
<accession>A0AAV4JYI0</accession>
<dbReference type="InterPro" id="IPR050951">
    <property type="entry name" value="Retrovirus_Pol_polyprotein"/>
</dbReference>
<dbReference type="Proteomes" id="UP000762676">
    <property type="component" value="Unassembled WGS sequence"/>
</dbReference>
<dbReference type="SUPFAM" id="SSF56672">
    <property type="entry name" value="DNA/RNA polymerases"/>
    <property type="match status" value="1"/>
</dbReference>
<dbReference type="AlphaFoldDB" id="A0AAV4JYI0"/>
<comment type="caution">
    <text evidence="1">The sequence shown here is derived from an EMBL/GenBank/DDBJ whole genome shotgun (WGS) entry which is preliminary data.</text>
</comment>
<dbReference type="InterPro" id="IPR043128">
    <property type="entry name" value="Rev_trsase/Diguanyl_cyclase"/>
</dbReference>
<dbReference type="PANTHER" id="PTHR37984">
    <property type="entry name" value="PROTEIN CBG26694"/>
    <property type="match status" value="1"/>
</dbReference>
<evidence type="ECO:0000313" key="1">
    <source>
        <dbReference type="EMBL" id="GFS27114.1"/>
    </source>
</evidence>
<name>A0AAV4JYI0_9GAST</name>
<gene>
    <name evidence="1" type="ORF">ElyMa_005238500</name>
</gene>
<proteinExistence type="predicted"/>
<evidence type="ECO:0000313" key="2">
    <source>
        <dbReference type="Proteomes" id="UP000762676"/>
    </source>
</evidence>
<sequence length="143" mass="16140">MGSERVNEKCEFSKDEIKFLGHIIDSRDFRDDPQKVEAIVNFPALTNITELQRFLGMINQLAKFTPDVTSRTEPLRQLLKRDSLWSWDHPQDESFKAIKKILSSTPILAHYCVGRESNIAADDSNAGLVPSSFKFSLMAPAGL</sequence>
<dbReference type="InterPro" id="IPR043502">
    <property type="entry name" value="DNA/RNA_pol_sf"/>
</dbReference>
<dbReference type="EMBL" id="BMAT01010452">
    <property type="protein sequence ID" value="GFS27114.1"/>
    <property type="molecule type" value="Genomic_DNA"/>
</dbReference>
<dbReference type="FunFam" id="3.30.70.270:FF:000020">
    <property type="entry name" value="Transposon Tf2-6 polyprotein-like Protein"/>
    <property type="match status" value="1"/>
</dbReference>
<reference evidence="1 2" key="1">
    <citation type="journal article" date="2021" name="Elife">
        <title>Chloroplast acquisition without the gene transfer in kleptoplastic sea slugs, Plakobranchus ocellatus.</title>
        <authorList>
            <person name="Maeda T."/>
            <person name="Takahashi S."/>
            <person name="Yoshida T."/>
            <person name="Shimamura S."/>
            <person name="Takaki Y."/>
            <person name="Nagai Y."/>
            <person name="Toyoda A."/>
            <person name="Suzuki Y."/>
            <person name="Arimoto A."/>
            <person name="Ishii H."/>
            <person name="Satoh N."/>
            <person name="Nishiyama T."/>
            <person name="Hasebe M."/>
            <person name="Maruyama T."/>
            <person name="Minagawa J."/>
            <person name="Obokata J."/>
            <person name="Shigenobu S."/>
        </authorList>
    </citation>
    <scope>NUCLEOTIDE SEQUENCE [LARGE SCALE GENOMIC DNA]</scope>
</reference>
<dbReference type="PANTHER" id="PTHR37984:SF5">
    <property type="entry name" value="PROTEIN NYNRIN-LIKE"/>
    <property type="match status" value="1"/>
</dbReference>
<keyword evidence="2" id="KW-1185">Reference proteome</keyword>
<dbReference type="Gene3D" id="3.30.70.270">
    <property type="match status" value="1"/>
</dbReference>
<protein>
    <submittedName>
        <fullName evidence="1">Pol polyprotein</fullName>
    </submittedName>
</protein>